<feature type="short sequence motif" description="Histidine triad motif" evidence="4">
    <location>
        <begin position="128"/>
        <end position="132"/>
    </location>
</feature>
<proteinExistence type="predicted"/>
<dbReference type="InterPro" id="IPR011146">
    <property type="entry name" value="HIT-like"/>
</dbReference>
<dbReference type="PROSITE" id="PS51084">
    <property type="entry name" value="HIT_2"/>
    <property type="match status" value="1"/>
</dbReference>
<protein>
    <submittedName>
        <fullName evidence="6">HIT-like protein</fullName>
    </submittedName>
</protein>
<dbReference type="InParanoid" id="A0A165G5P5"/>
<dbReference type="Pfam" id="PF11969">
    <property type="entry name" value="DcpS_C"/>
    <property type="match status" value="1"/>
</dbReference>
<keyword evidence="7" id="KW-1185">Reference proteome</keyword>
<evidence type="ECO:0000256" key="2">
    <source>
        <dbReference type="ARBA" id="ARBA00022801"/>
    </source>
</evidence>
<sequence>MSFLRRWFPSWFPSADRDEEAALAGQINLPPAYVKGCIFCDVRKEKGFNIVHENDDLIVFKDRAPAASEHLLVIPRHHLASVKALRKQDIFLVRNLEAAGAEALTSLGFAPSDQRFGFHIPPFNSISHLHLHAFGLPYRSRLNWQFPVAVKTGGKGLSWFVEVGQVYDILGKDREVTVLPC</sequence>
<dbReference type="SUPFAM" id="SSF54197">
    <property type="entry name" value="HIT-like"/>
    <property type="match status" value="1"/>
</dbReference>
<accession>A0A165G5P5</accession>
<dbReference type="PANTHER" id="PTHR12486">
    <property type="entry name" value="APRATAXIN-RELATED"/>
    <property type="match status" value="1"/>
</dbReference>
<evidence type="ECO:0000256" key="4">
    <source>
        <dbReference type="PROSITE-ProRule" id="PRU00464"/>
    </source>
</evidence>
<keyword evidence="2" id="KW-0378">Hydrolase</keyword>
<dbReference type="AlphaFoldDB" id="A0A165G5P5"/>
<keyword evidence="1" id="KW-0547">Nucleotide-binding</keyword>
<evidence type="ECO:0000256" key="1">
    <source>
        <dbReference type="ARBA" id="ARBA00022741"/>
    </source>
</evidence>
<evidence type="ECO:0000313" key="7">
    <source>
        <dbReference type="Proteomes" id="UP000076842"/>
    </source>
</evidence>
<reference evidence="6 7" key="1">
    <citation type="journal article" date="2016" name="Mol. Biol. Evol.">
        <title>Comparative Genomics of Early-Diverging Mushroom-Forming Fungi Provides Insights into the Origins of Lignocellulose Decay Capabilities.</title>
        <authorList>
            <person name="Nagy L.G."/>
            <person name="Riley R."/>
            <person name="Tritt A."/>
            <person name="Adam C."/>
            <person name="Daum C."/>
            <person name="Floudas D."/>
            <person name="Sun H."/>
            <person name="Yadav J.S."/>
            <person name="Pangilinan J."/>
            <person name="Larsson K.H."/>
            <person name="Matsuura K."/>
            <person name="Barry K."/>
            <person name="Labutti K."/>
            <person name="Kuo R."/>
            <person name="Ohm R.A."/>
            <person name="Bhattacharya S.S."/>
            <person name="Shirouzu T."/>
            <person name="Yoshinaga Y."/>
            <person name="Martin F.M."/>
            <person name="Grigoriev I.V."/>
            <person name="Hibbett D.S."/>
        </authorList>
    </citation>
    <scope>NUCLEOTIDE SEQUENCE [LARGE SCALE GENOMIC DNA]</scope>
    <source>
        <strain evidence="6 7">HHB12733</strain>
    </source>
</reference>
<dbReference type="GO" id="GO:0000166">
    <property type="term" value="F:nucleotide binding"/>
    <property type="evidence" value="ECO:0007669"/>
    <property type="project" value="UniProtKB-KW"/>
</dbReference>
<name>A0A165G5P5_9BASI</name>
<dbReference type="InterPro" id="IPR001310">
    <property type="entry name" value="Histidine_triad_HIT"/>
</dbReference>
<evidence type="ECO:0000313" key="6">
    <source>
        <dbReference type="EMBL" id="KZT57631.1"/>
    </source>
</evidence>
<dbReference type="GO" id="GO:0016787">
    <property type="term" value="F:hydrolase activity"/>
    <property type="evidence" value="ECO:0007669"/>
    <property type="project" value="UniProtKB-KW"/>
</dbReference>
<dbReference type="Proteomes" id="UP000076842">
    <property type="component" value="Unassembled WGS sequence"/>
</dbReference>
<dbReference type="OrthoDB" id="1915375at2759"/>
<evidence type="ECO:0000259" key="5">
    <source>
        <dbReference type="PROSITE" id="PS51084"/>
    </source>
</evidence>
<feature type="domain" description="HIT" evidence="5">
    <location>
        <begin position="38"/>
        <end position="144"/>
    </location>
</feature>
<evidence type="ECO:0000256" key="3">
    <source>
        <dbReference type="PIRSR" id="PIRSR601310-1"/>
    </source>
</evidence>
<dbReference type="PRINTS" id="PR00332">
    <property type="entry name" value="HISTRIAD"/>
</dbReference>
<dbReference type="STRING" id="1353952.A0A165G5P5"/>
<organism evidence="6 7">
    <name type="scientific">Calocera cornea HHB12733</name>
    <dbReference type="NCBI Taxonomy" id="1353952"/>
    <lineage>
        <taxon>Eukaryota</taxon>
        <taxon>Fungi</taxon>
        <taxon>Dikarya</taxon>
        <taxon>Basidiomycota</taxon>
        <taxon>Agaricomycotina</taxon>
        <taxon>Dacrymycetes</taxon>
        <taxon>Dacrymycetales</taxon>
        <taxon>Dacrymycetaceae</taxon>
        <taxon>Calocera</taxon>
    </lineage>
</organism>
<dbReference type="Gene3D" id="3.30.428.10">
    <property type="entry name" value="HIT-like"/>
    <property type="match status" value="1"/>
</dbReference>
<dbReference type="EMBL" id="KV423960">
    <property type="protein sequence ID" value="KZT57631.1"/>
    <property type="molecule type" value="Genomic_DNA"/>
</dbReference>
<dbReference type="PANTHER" id="PTHR12486:SF5">
    <property type="entry name" value="ADENOSINE 5'-MONOPHOSPHORAMIDASE HINT3"/>
    <property type="match status" value="1"/>
</dbReference>
<gene>
    <name evidence="6" type="ORF">CALCODRAFT_452706</name>
</gene>
<feature type="active site" description="Tele-AMP-histidine intermediate" evidence="3">
    <location>
        <position position="132"/>
    </location>
</feature>
<dbReference type="InterPro" id="IPR036265">
    <property type="entry name" value="HIT-like_sf"/>
</dbReference>